<dbReference type="AlphaFoldDB" id="A0A0A1ZLE4"/>
<dbReference type="RefSeq" id="WP_032523766.1">
    <property type="nucleotide sequence ID" value="NZ_CP138934.1"/>
</dbReference>
<organism evidence="1 2">
    <name type="scientific">Prochlorococcus marinus str. GP2</name>
    <dbReference type="NCBI Taxonomy" id="59925"/>
    <lineage>
        <taxon>Bacteria</taxon>
        <taxon>Bacillati</taxon>
        <taxon>Cyanobacteriota</taxon>
        <taxon>Cyanophyceae</taxon>
        <taxon>Synechococcales</taxon>
        <taxon>Prochlorococcaceae</taxon>
        <taxon>Prochlorococcus</taxon>
    </lineage>
</organism>
<name>A0A0A1ZLE4_PROMR</name>
<dbReference type="Pfam" id="PF09506">
    <property type="entry name" value="Salt_tol_Pase"/>
    <property type="match status" value="1"/>
</dbReference>
<dbReference type="STRING" id="59925.EU91_0136"/>
<dbReference type="OrthoDB" id="445107at2"/>
<gene>
    <name evidence="1" type="ORF">EU91_0136</name>
</gene>
<sequence>MEYMASKLMAQKQLISPKNILIIQDIDGVCIPLVKDPMTRELESKYIYAVKEFAEEFFVLTCGEHEGPRGVNRIIERSLRSTTEPKNKELYLRGLAACGVEYQDNNGEICFEGVSKKELNFLSKVPSLIRPKFNFIVENIFPELSQEDINFHAAKSICETRFSPTINFNSLFDLVNNDSDKRKLIQISFEKMMNEIILKAESEGLKNSFFLHISPNLGNKNGRETIKLSSKDDIGSTDIQLLIKGAVKDSGVLFLLNKYIAYKTGKAPFGNNFNFRNSPNSIKEKIDLCKRTIQIEDMPLIVGVGDTITSKKNSEKSYSRGGSDRSFLEFIQKLGDEFGINNKIIFVDSSSGEVERPSTKKTGLTGISDPYDNLKFDLIFQNGPKEYISWFIKLAKKRSNFKKLLTFEFSNDTL</sequence>
<dbReference type="PIRSF" id="PIRSF020945">
    <property type="entry name" value="GGPPase"/>
    <property type="match status" value="1"/>
</dbReference>
<evidence type="ECO:0000313" key="1">
    <source>
        <dbReference type="EMBL" id="KGF89023.1"/>
    </source>
</evidence>
<evidence type="ECO:0000313" key="2">
    <source>
        <dbReference type="Proteomes" id="UP000030598"/>
    </source>
</evidence>
<dbReference type="NCBIfam" id="TIGR02399">
    <property type="entry name" value="salt_tol_Pase"/>
    <property type="match status" value="1"/>
</dbReference>
<dbReference type="eggNOG" id="ENOG502Z8T5">
    <property type="taxonomic scope" value="Bacteria"/>
</dbReference>
<dbReference type="EMBL" id="JNAH01000002">
    <property type="protein sequence ID" value="KGF89023.1"/>
    <property type="molecule type" value="Genomic_DNA"/>
</dbReference>
<accession>A0A0A1ZLE4</accession>
<reference evidence="2" key="1">
    <citation type="journal article" date="2014" name="Sci. Data">
        <title>Genomes of diverse isolates of the marine cyanobacterium Prochlorococcus.</title>
        <authorList>
            <person name="Biller S."/>
            <person name="Berube P."/>
            <person name="Thompson J."/>
            <person name="Kelly L."/>
            <person name="Roggensack S."/>
            <person name="Awad L."/>
            <person name="Roache-Johnson K."/>
            <person name="Ding H."/>
            <person name="Giovannoni S.J."/>
            <person name="Moore L.R."/>
            <person name="Chisholm S.W."/>
        </authorList>
    </citation>
    <scope>NUCLEOTIDE SEQUENCE [LARGE SCALE GENOMIC DNA]</scope>
    <source>
        <strain evidence="2">GP2</strain>
    </source>
</reference>
<protein>
    <submittedName>
        <fullName evidence="1">Putative glucosylglycerolphosphate phosphatasee</fullName>
    </submittedName>
</protein>
<dbReference type="Proteomes" id="UP000030598">
    <property type="component" value="Unassembled WGS sequence"/>
</dbReference>
<dbReference type="GO" id="GO:0050530">
    <property type="term" value="F:glucosylglycerol 3-phosphatase activity"/>
    <property type="evidence" value="ECO:0007669"/>
    <property type="project" value="InterPro"/>
</dbReference>
<dbReference type="InterPro" id="IPR012765">
    <property type="entry name" value="GGPPase"/>
</dbReference>
<comment type="caution">
    <text evidence="1">The sequence shown here is derived from an EMBL/GenBank/DDBJ whole genome shotgun (WGS) entry which is preliminary data.</text>
</comment>
<proteinExistence type="predicted"/>